<dbReference type="PANTHER" id="PTHR22803">
    <property type="entry name" value="MANNOSE, PHOSPHOLIPASE, LECTIN RECEPTOR RELATED"/>
    <property type="match status" value="1"/>
</dbReference>
<evidence type="ECO:0000313" key="3">
    <source>
        <dbReference type="Proteomes" id="UP000887577"/>
    </source>
</evidence>
<dbReference type="SMART" id="SM00034">
    <property type="entry name" value="CLECT"/>
    <property type="match status" value="1"/>
</dbReference>
<sequence>MVSPTFFFSFILLCLPLTSGKELCKNGEKIFMENLIYDCVEGNKVYYGCMINGVEIKQNTTKDENNLRRHFCYKHLNDVKTDIIIGCVTDDNIFINETKTVRQSDGSNFTCTKHGRGFTFTKEAPSNNSGCHLGKTKVISDRFLLECQNKNRTHNIYKLVACYPNRGNYGIRVEAKNTYDEIVNKYKGFGFRYQCHAKGNQYFYDLVGCLVGKELVKPDDIFVNETVAVFCLQEGPDKLRLKPFIHNKFVGKTNCTNDDSFKSFKASKKSVVKRTSFSSLFKTANAETLKKCSETWTYNDQTGFCYKTFNSTSNWDAAKKRCEVENSTLTSVHNLQEAQFIANLSYSLDAETWFWKPQSWIGLHYTDKNVGWKWVDNTPFNYGKWSVNEPDDMGRQRCGYIRLTASSTVMVADIGDFQNTNCDEILSKCVCKKASL</sequence>
<evidence type="ECO:0000256" key="1">
    <source>
        <dbReference type="SAM" id="SignalP"/>
    </source>
</evidence>
<evidence type="ECO:0000313" key="4">
    <source>
        <dbReference type="WBParaSite" id="PSU_v2.g7174.t1"/>
    </source>
</evidence>
<dbReference type="Proteomes" id="UP000887577">
    <property type="component" value="Unplaced"/>
</dbReference>
<dbReference type="InterPro" id="IPR016186">
    <property type="entry name" value="C-type_lectin-like/link_sf"/>
</dbReference>
<protein>
    <submittedName>
        <fullName evidence="4">C-type lectin domain-containing protein</fullName>
    </submittedName>
</protein>
<reference evidence="4" key="1">
    <citation type="submission" date="2022-11" db="UniProtKB">
        <authorList>
            <consortium name="WormBaseParasite"/>
        </authorList>
    </citation>
    <scope>IDENTIFICATION</scope>
</reference>
<feature type="domain" description="C-type lectin" evidence="2">
    <location>
        <begin position="301"/>
        <end position="424"/>
    </location>
</feature>
<name>A0A914ZA99_9BILA</name>
<evidence type="ECO:0000259" key="2">
    <source>
        <dbReference type="PROSITE" id="PS50041"/>
    </source>
</evidence>
<dbReference type="Gene3D" id="3.10.100.10">
    <property type="entry name" value="Mannose-Binding Protein A, subunit A"/>
    <property type="match status" value="1"/>
</dbReference>
<dbReference type="Pfam" id="PF00059">
    <property type="entry name" value="Lectin_C"/>
    <property type="match status" value="1"/>
</dbReference>
<dbReference type="InterPro" id="IPR050111">
    <property type="entry name" value="C-type_lectin/snaclec_domain"/>
</dbReference>
<keyword evidence="1" id="KW-0732">Signal</keyword>
<dbReference type="CDD" id="cd00037">
    <property type="entry name" value="CLECT"/>
    <property type="match status" value="1"/>
</dbReference>
<dbReference type="InterPro" id="IPR001304">
    <property type="entry name" value="C-type_lectin-like"/>
</dbReference>
<keyword evidence="3" id="KW-1185">Reference proteome</keyword>
<feature type="chain" id="PRO_5036719516" evidence="1">
    <location>
        <begin position="21"/>
        <end position="436"/>
    </location>
</feature>
<dbReference type="AlphaFoldDB" id="A0A914ZA99"/>
<proteinExistence type="predicted"/>
<dbReference type="InterPro" id="IPR016187">
    <property type="entry name" value="CTDL_fold"/>
</dbReference>
<feature type="signal peptide" evidence="1">
    <location>
        <begin position="1"/>
        <end position="20"/>
    </location>
</feature>
<dbReference type="WBParaSite" id="PSU_v2.g7174.t1">
    <property type="protein sequence ID" value="PSU_v2.g7174.t1"/>
    <property type="gene ID" value="PSU_v2.g7174"/>
</dbReference>
<dbReference type="SUPFAM" id="SSF56436">
    <property type="entry name" value="C-type lectin-like"/>
    <property type="match status" value="1"/>
</dbReference>
<accession>A0A914ZA99</accession>
<organism evidence="3 4">
    <name type="scientific">Panagrolaimus superbus</name>
    <dbReference type="NCBI Taxonomy" id="310955"/>
    <lineage>
        <taxon>Eukaryota</taxon>
        <taxon>Metazoa</taxon>
        <taxon>Ecdysozoa</taxon>
        <taxon>Nematoda</taxon>
        <taxon>Chromadorea</taxon>
        <taxon>Rhabditida</taxon>
        <taxon>Tylenchina</taxon>
        <taxon>Panagrolaimomorpha</taxon>
        <taxon>Panagrolaimoidea</taxon>
        <taxon>Panagrolaimidae</taxon>
        <taxon>Panagrolaimus</taxon>
    </lineage>
</organism>
<dbReference type="PROSITE" id="PS50041">
    <property type="entry name" value="C_TYPE_LECTIN_2"/>
    <property type="match status" value="1"/>
</dbReference>